<keyword evidence="4" id="KW-1185">Reference proteome</keyword>
<evidence type="ECO:0000313" key="3">
    <source>
        <dbReference type="EMBL" id="KAJ6972338.1"/>
    </source>
</evidence>
<feature type="domain" description="SKP1 component dimerisation" evidence="2">
    <location>
        <begin position="76"/>
        <end position="114"/>
    </location>
</feature>
<accession>A0AAD6Q078</accession>
<gene>
    <name evidence="3" type="ORF">NC653_032806</name>
</gene>
<dbReference type="InterPro" id="IPR016072">
    <property type="entry name" value="Skp1_comp_dimer"/>
</dbReference>
<dbReference type="InterPro" id="IPR011333">
    <property type="entry name" value="SKP1/BTB/POZ_sf"/>
</dbReference>
<dbReference type="Gene3D" id="3.30.710.10">
    <property type="entry name" value="Potassium Channel Kv1.1, Chain A"/>
    <property type="match status" value="1"/>
</dbReference>
<protein>
    <recommendedName>
        <fullName evidence="2">SKP1 component dimerisation domain-containing protein</fullName>
    </recommendedName>
</protein>
<reference evidence="3" key="1">
    <citation type="journal article" date="2023" name="Mol. Ecol. Resour.">
        <title>Chromosome-level genome assembly of a triploid poplar Populus alba 'Berolinensis'.</title>
        <authorList>
            <person name="Chen S."/>
            <person name="Yu Y."/>
            <person name="Wang X."/>
            <person name="Wang S."/>
            <person name="Zhang T."/>
            <person name="Zhou Y."/>
            <person name="He R."/>
            <person name="Meng N."/>
            <person name="Wang Y."/>
            <person name="Liu W."/>
            <person name="Liu Z."/>
            <person name="Liu J."/>
            <person name="Guo Q."/>
            <person name="Huang H."/>
            <person name="Sederoff R.R."/>
            <person name="Wang G."/>
            <person name="Qu G."/>
            <person name="Chen S."/>
        </authorList>
    </citation>
    <scope>NUCLEOTIDE SEQUENCE</scope>
    <source>
        <strain evidence="3">SC-2020</strain>
    </source>
</reference>
<evidence type="ECO:0000259" key="2">
    <source>
        <dbReference type="Pfam" id="PF01466"/>
    </source>
</evidence>
<dbReference type="InterPro" id="IPR036296">
    <property type="entry name" value="SKP1-like_dim_sf"/>
</dbReference>
<evidence type="ECO:0000313" key="4">
    <source>
        <dbReference type="Proteomes" id="UP001164929"/>
    </source>
</evidence>
<organism evidence="3 4">
    <name type="scientific">Populus alba x Populus x berolinensis</name>
    <dbReference type="NCBI Taxonomy" id="444605"/>
    <lineage>
        <taxon>Eukaryota</taxon>
        <taxon>Viridiplantae</taxon>
        <taxon>Streptophyta</taxon>
        <taxon>Embryophyta</taxon>
        <taxon>Tracheophyta</taxon>
        <taxon>Spermatophyta</taxon>
        <taxon>Magnoliopsida</taxon>
        <taxon>eudicotyledons</taxon>
        <taxon>Gunneridae</taxon>
        <taxon>Pentapetalae</taxon>
        <taxon>rosids</taxon>
        <taxon>fabids</taxon>
        <taxon>Malpighiales</taxon>
        <taxon>Salicaceae</taxon>
        <taxon>Saliceae</taxon>
        <taxon>Populus</taxon>
    </lineage>
</organism>
<name>A0AAD6Q078_9ROSI</name>
<dbReference type="Proteomes" id="UP001164929">
    <property type="component" value="Chromosome 14"/>
</dbReference>
<dbReference type="GO" id="GO:0006511">
    <property type="term" value="P:ubiquitin-dependent protein catabolic process"/>
    <property type="evidence" value="ECO:0007669"/>
    <property type="project" value="InterPro"/>
</dbReference>
<dbReference type="PANTHER" id="PTHR11165">
    <property type="entry name" value="SKP1"/>
    <property type="match status" value="1"/>
</dbReference>
<comment type="pathway">
    <text evidence="1">Protein modification; protein ubiquitination.</text>
</comment>
<comment type="caution">
    <text evidence="3">The sequence shown here is derived from an EMBL/GenBank/DDBJ whole genome shotgun (WGS) entry which is preliminary data.</text>
</comment>
<dbReference type="AlphaFoldDB" id="A0AAD6Q078"/>
<sequence length="358" mass="40679">MSEVDMAVIKPETTDGAIQQVEQEVAMFCPMICQEVIQKGMGSSKNCAISLPQRERKSFDEKFVRMDTKRLFLQLKPLVDLTSRALARIIEGKTPEEIREIFHLPDDLTEEEKLEPLKNTTDDPRIRLLNRLYAKKRKELKEREKLKDVDTEEEHVDDRSVDDLLSFINGGDGVVSDLDDNKCEEECESLAGALLGAEIFFSDSKGIKTSKNKKKHKKRKDLQKCAPSNEAFEMHKKESNAASSLCHNAEVDHELQSSLSEKLKLQDAAGEIFAPTVEFDDVDIDDEIDPALKEEIDREVEDFARILNSDWPERMQELLSLGQERRHTHLSVNGNGALKGHAIAYFNASIWFLPLPVI</sequence>
<dbReference type="SUPFAM" id="SSF81382">
    <property type="entry name" value="Skp1 dimerisation domain-like"/>
    <property type="match status" value="1"/>
</dbReference>
<dbReference type="InterPro" id="IPR016897">
    <property type="entry name" value="SKP1"/>
</dbReference>
<proteinExistence type="predicted"/>
<dbReference type="EMBL" id="JAQIZT010000014">
    <property type="protein sequence ID" value="KAJ6972338.1"/>
    <property type="molecule type" value="Genomic_DNA"/>
</dbReference>
<dbReference type="Pfam" id="PF01466">
    <property type="entry name" value="Skp1"/>
    <property type="match status" value="1"/>
</dbReference>
<evidence type="ECO:0000256" key="1">
    <source>
        <dbReference type="ARBA" id="ARBA00004906"/>
    </source>
</evidence>